<reference evidence="3" key="1">
    <citation type="journal article" date="2019" name="Int. J. Syst. Evol. Microbiol.">
        <title>The Global Catalogue of Microorganisms (GCM) 10K type strain sequencing project: providing services to taxonomists for standard genome sequencing and annotation.</title>
        <authorList>
            <consortium name="The Broad Institute Genomics Platform"/>
            <consortium name="The Broad Institute Genome Sequencing Center for Infectious Disease"/>
            <person name="Wu L."/>
            <person name="Ma J."/>
        </authorList>
    </citation>
    <scope>NUCLEOTIDE SEQUENCE [LARGE SCALE GENOMIC DNA]</scope>
    <source>
        <strain evidence="3">CGMCC 4.7330</strain>
    </source>
</reference>
<dbReference type="Gene3D" id="3.40.50.10320">
    <property type="entry name" value="LmbE-like"/>
    <property type="match status" value="1"/>
</dbReference>
<evidence type="ECO:0000256" key="1">
    <source>
        <dbReference type="ARBA" id="ARBA00022833"/>
    </source>
</evidence>
<keyword evidence="3" id="KW-1185">Reference proteome</keyword>
<dbReference type="GO" id="GO:0016787">
    <property type="term" value="F:hydrolase activity"/>
    <property type="evidence" value="ECO:0007669"/>
    <property type="project" value="UniProtKB-KW"/>
</dbReference>
<accession>A0ABV8DZT1</accession>
<evidence type="ECO:0000313" key="2">
    <source>
        <dbReference type="EMBL" id="MFC3965214.1"/>
    </source>
</evidence>
<comment type="caution">
    <text evidence="2">The sequence shown here is derived from an EMBL/GenBank/DDBJ whole genome shotgun (WGS) entry which is preliminary data.</text>
</comment>
<dbReference type="PANTHER" id="PTHR12993">
    <property type="entry name" value="N-ACETYLGLUCOSAMINYL-PHOSPHATIDYLINOSITOL DE-N-ACETYLASE-RELATED"/>
    <property type="match status" value="1"/>
</dbReference>
<gene>
    <name evidence="2" type="ORF">ACFO0B_24775</name>
</gene>
<dbReference type="SUPFAM" id="SSF102588">
    <property type="entry name" value="LmbE-like"/>
    <property type="match status" value="1"/>
</dbReference>
<keyword evidence="2" id="KW-0378">Hydrolase</keyword>
<dbReference type="InterPro" id="IPR024078">
    <property type="entry name" value="LmbE-like_dom_sf"/>
</dbReference>
<protein>
    <submittedName>
        <fullName evidence="2">PIG-L deacetylase family protein</fullName>
        <ecNumber evidence="2">3.5.1.-</ecNumber>
    </submittedName>
</protein>
<keyword evidence="1" id="KW-0862">Zinc</keyword>
<organism evidence="2 3">
    <name type="scientific">Nocardia jiangsuensis</name>
    <dbReference type="NCBI Taxonomy" id="1691563"/>
    <lineage>
        <taxon>Bacteria</taxon>
        <taxon>Bacillati</taxon>
        <taxon>Actinomycetota</taxon>
        <taxon>Actinomycetes</taxon>
        <taxon>Mycobacteriales</taxon>
        <taxon>Nocardiaceae</taxon>
        <taxon>Nocardia</taxon>
    </lineage>
</organism>
<dbReference type="EMBL" id="JBHSAX010000019">
    <property type="protein sequence ID" value="MFC3965214.1"/>
    <property type="molecule type" value="Genomic_DNA"/>
</dbReference>
<evidence type="ECO:0000313" key="3">
    <source>
        <dbReference type="Proteomes" id="UP001595696"/>
    </source>
</evidence>
<proteinExistence type="predicted"/>
<dbReference type="Pfam" id="PF02585">
    <property type="entry name" value="PIG-L"/>
    <property type="match status" value="1"/>
</dbReference>
<dbReference type="RefSeq" id="WP_378614966.1">
    <property type="nucleotide sequence ID" value="NZ_JBHSAX010000019.1"/>
</dbReference>
<dbReference type="Proteomes" id="UP001595696">
    <property type="component" value="Unassembled WGS sequence"/>
</dbReference>
<sequence length="244" mass="25479">MAARHFDPAEPGTPTATWQPLIAGLPSAEPEIGALVLVAPHPDDEVLGLGALTAALTDRGVPVTIIAVTDGDASHPGSPTHSPAALAELRRRESVAAAAVLGVTGIVHLGLPDGAVTDHEDRLAELLAPHLPAGATVAVPFHADGHPDHEATARAGSAAARARGLPVLEYPVWLWHWSHPDDQDIDWARARRLPATPGCAERKRRAAAAFASQIAPLSPHPADRAVLPAHILARLLDLEEVVFA</sequence>
<dbReference type="EC" id="3.5.1.-" evidence="2"/>
<dbReference type="InterPro" id="IPR003737">
    <property type="entry name" value="GlcNAc_PI_deacetylase-related"/>
</dbReference>
<dbReference type="PANTHER" id="PTHR12993:SF29">
    <property type="entry name" value="BLR3841 PROTEIN"/>
    <property type="match status" value="1"/>
</dbReference>
<name>A0ABV8DZT1_9NOCA</name>